<dbReference type="SUPFAM" id="SSF56801">
    <property type="entry name" value="Acetyl-CoA synthetase-like"/>
    <property type="match status" value="2"/>
</dbReference>
<dbReference type="CDD" id="cd19535">
    <property type="entry name" value="Cyc_NRPS"/>
    <property type="match status" value="3"/>
</dbReference>
<dbReference type="InterPro" id="IPR020845">
    <property type="entry name" value="AMP-binding_CS"/>
</dbReference>
<dbReference type="PROSITE" id="PS00012">
    <property type="entry name" value="PHOSPHOPANTETHEINE"/>
    <property type="match status" value="2"/>
</dbReference>
<keyword evidence="12" id="KW-1185">Reference proteome</keyword>
<evidence type="ECO:0000313" key="12">
    <source>
        <dbReference type="Proteomes" id="UP000183413"/>
    </source>
</evidence>
<feature type="domain" description="Carrier" evidence="10">
    <location>
        <begin position="1097"/>
        <end position="1178"/>
    </location>
</feature>
<dbReference type="InterPro" id="IPR057737">
    <property type="entry name" value="Condensation_MtbB-like"/>
</dbReference>
<dbReference type="FunFam" id="1.10.1200.10:FF:000016">
    <property type="entry name" value="Non-ribosomal peptide synthase"/>
    <property type="match status" value="1"/>
</dbReference>
<dbReference type="GO" id="GO:0044550">
    <property type="term" value="P:secondary metabolite biosynthetic process"/>
    <property type="evidence" value="ECO:0007669"/>
    <property type="project" value="TreeGrafter"/>
</dbReference>
<dbReference type="GO" id="GO:0043041">
    <property type="term" value="P:amino acid activation for nonribosomal peptide biosynthetic process"/>
    <property type="evidence" value="ECO:0007669"/>
    <property type="project" value="TreeGrafter"/>
</dbReference>
<evidence type="ECO:0000256" key="7">
    <source>
        <dbReference type="ARBA" id="ARBA00022598"/>
    </source>
</evidence>
<dbReference type="Gene3D" id="3.30.300.30">
    <property type="match status" value="2"/>
</dbReference>
<keyword evidence="6" id="KW-0597">Phosphoprotein</keyword>
<sequence length="2799" mass="301119">MAEATFDQQFAPAQDTTAPAHHAAWFRDTAAGRLGLAPADLGDDADPIMLGFDSITTMALVGACRRRGVRVTFAELAERRTFGEWTALVAERAGPGSAAPPRVRHVEVDESEPFDLALMQHAYWVGRADEQELGGVSTHFYNEFDGRGVDPGRLEGAVRALLDRHAMLRVSFLDDGRQRILPASPWPGLTVHDLRDLRDEAVTARLEEIRDALSHRMLRIADGEVFDVRLSLLPGGRTRVHVNLDMLAADAVSFRTLTADLAALYEDPGRSLPPLSYGYPSYLADRRARDADPDGESAAERARARDWWRARLPELPGPPELPAGDLAREAGTAEGRPRPRVTRRHHWLGPDAKARLTDRARAHGITTAMALAAVFAETLGAWSADPRFLLNLPLFDREELHPDVPLLVGDFSSSLLLAADVSAPATFTERASALQDELRQAIAHAAYPGIEVLRDLSRLSGGERVLAPVVYTSALNLGELFADGVRRCFGDPAWIISQGPQVRLDAQVTELDGGILVNWDVRDEAFPPGVIDAMFGAFRDLVDLLATDEAAWTRPVPDPLPAGQRAVRDAANDTAAPQRRTLLHEGLFDGAAAHPGRPALLWDGGEMTYGDLAGRALSIAAALHAAGLRPGGTAAVTLPKGPDQAVAVLGVLAAGGVYVPVGVEQPGARRAAVHASGGIGWVLTDDAARIPDDLPGSPRVLELAACLAVPPAPAPADVSPDDPAYVLFTSGSTGVPKGVEITHRGAANTIEDLNDRFGVGPDDRVLAVSSLNFDLSVYDVFGLLAAGGAVVVPGEDDRRDAERWLGLMDRHRVTVWNTVPVLFDMLLTAAEAPGAPRGAVRRLALVMLGGDWVGLDLPGRLRALAPDCRCTVLGGATEASIQSVLYEVGEVDPRWRSIPYGRPLRNQRVRVADAQGRDRPDLVPGELWIGGAGVHGRYRGDDALTADRFVEHGGERWYRTGDRVCRLPDGNLEILGRTDFQVKIAGNRIEPGEVEAAVRAHPAVRRAVAAVVADEGGTPRLRAMAAIGDAPATGDLAEEIRAGCARSLPPAMLPELVLPVAELPLTPGGKVDRRAVRAALAAPPALRAGDRHDRFDAPRGPMEEAVASLWADLLGTGPVARGDDFFRLGGDSLSATRSVSRLRERVLPDGARIGGVELGALLRTRTVAAFAATLRPEAGDGAAPAPALVADPANRGEPFPLTDVQHAYLLGRDASLPLGGIGANFYLELDGAGLDVARFTRAWDRLIARHEMLRAVVADGRQRILPVPEVPGLTVRTWAAADADAARRLLRPLRDRTFDPACWPLFAAEVVRYGTGRVRVGINLDPIVFDGLSVKTLMAELARIYADPDAALPEIGPSFRDYVLSVRPGAAERTAAEAYWYGRLDELPPGPMLPLAADPATLGPPRFTRHARTLPADAWARIKDRAREHGLTPSSVLLTCFAEVLSRWSAEPDLTLNLTLFDRRDVHPDIERVVGDFSSLILLAYRPGPGTWLDLARETQEQLARDIEHRAVSAVEVQRRLARRVGVGAAVAPVVFTSTLGAGGGLFDGAGGDFPAFVGGGSQTPQVWLDHQVVEQHGDLLLSWDVVEKLFPDGLIGDMFAAYLALLDLLADPATADAWKRPVPDLRPSGQVEVRERVNATAGPVPEGLLHGGFFRCAARGPGRVALLWGGSGSMTYGELSARALGVAGVLRGCGVRPGDTVAVCLPKGPDQVVAVLGVLAAGAAYLPVGVDQPPARRDRILAGGDARWALTEGSSEWPPGVEPISVGETRNAPALQAPVEVSADMTAYVVFTSGSTGEPKGVEMTHRAALNTVEDISARYGVGSDDRVLAVSALDFDLSVYDVFGLLGSGGALVLVEEGARRDPERWHELVALHQVTVWNTVPVLFEMFLTAAAWQPAAPFDTLRLVLVSGDWVAVDLHERLRALAPDCQLIALGGATEAAIWSNHHEISDGLPEGWPSVPYGTPLRSQCFRVVDAHGRDCPDWVPGELWIGGAGVARGYRNDPVRTAERFPLHDGRRWYRTGDLGRYRPGGLLEFLGRTDHQVKVRGHRIELGEIEAALRTHKAVGQAVVTAPGERGARRLVAFVRAADGADLPEPAELRDHLAGRLPAHSVPAAIVPVDAWPVTANGKIDRAALHRTAGETAPGSARPRGATEELVAALWSEVLGVAGVGRDDGFFALGGDSLLGTRLLGRLHEHGIDAELADLFGRPVLRDFCAGLTRSGGVGPAAPPKVVPDPAREHEPFEATDVQRAYWVGRRPGLALGGVGAHYYSEFDGEDVDVPRLERAWNLLIARHAELRSVFTPDGRQRFLPAGSVPPLVIRTHRVADNASDAQVQAVLDGLREWMSHQVMDPERWPLFDVRAVRYRRGGRVRTRVAVGLDNIVLDGLSMMIVFSELEELYRDPAAELPPRALTFRDYRTQVRPDPGAERAAREYWLDRLDDLPPGPLLPLRADPSAIERPRFVRREVRVPARVWGAAKDRARAHDLTPAALLLACYAEVLSRWSAHPDLTVNLTLFDRRDVHPDIGAILGDFTSLLLLEYRTRPGDTRLARAHRLRDRLARDLGHRDVSAVWVLRELARRGGTPPGTAAGGAPVVFTSGLGIAGGRSIDPPPWFPARIWGVSQTPQVWLDQQVSEAASGDLVVNWDCVADLFDAGTVDAMFAAYRELIELAATDAWAGSEPGPSAGVTTRAAIPAVPPEDRHVPEAAAEQDAPPDGETERVLAEIWRDLLGVRDIGRFHDFFVLGGDSLLATRMLAAVHRRLDTDLTLREFFAGPTIAEAAALCAPLAPAETEEGEL</sequence>
<evidence type="ECO:0000259" key="10">
    <source>
        <dbReference type="PROSITE" id="PS50075"/>
    </source>
</evidence>
<dbReference type="GO" id="GO:0016874">
    <property type="term" value="F:ligase activity"/>
    <property type="evidence" value="ECO:0007669"/>
    <property type="project" value="UniProtKB-KW"/>
</dbReference>
<evidence type="ECO:0000256" key="9">
    <source>
        <dbReference type="SAM" id="MobiDB-lite"/>
    </source>
</evidence>
<dbReference type="InterPro" id="IPR042099">
    <property type="entry name" value="ANL_N_sf"/>
</dbReference>
<dbReference type="Pfam" id="PF13193">
    <property type="entry name" value="AMP-binding_C"/>
    <property type="match status" value="2"/>
</dbReference>
<dbReference type="InParanoid" id="A0A1I5PCJ9"/>
<dbReference type="Proteomes" id="UP000183413">
    <property type="component" value="Unassembled WGS sequence"/>
</dbReference>
<dbReference type="InterPro" id="IPR009081">
    <property type="entry name" value="PP-bd_ACP"/>
</dbReference>
<comment type="similarity">
    <text evidence="3">Belongs to the ATP-dependent AMP-binding enzyme family. MbtB subfamily.</text>
</comment>
<accession>A0A1I5PCJ9</accession>
<dbReference type="FunFam" id="3.30.300.30:FF:000015">
    <property type="entry name" value="Nonribosomal peptide synthase SidD"/>
    <property type="match status" value="1"/>
</dbReference>
<keyword evidence="5" id="KW-0596">Phosphopantetheine</keyword>
<dbReference type="GO" id="GO:0000036">
    <property type="term" value="F:acyl carrier activity"/>
    <property type="evidence" value="ECO:0007669"/>
    <property type="project" value="TreeGrafter"/>
</dbReference>
<dbReference type="FunFam" id="3.40.50.12780:FF:000012">
    <property type="entry name" value="Non-ribosomal peptide synthetase"/>
    <property type="match status" value="1"/>
</dbReference>
<dbReference type="Pfam" id="PF00668">
    <property type="entry name" value="Condensation"/>
    <property type="match status" value="3"/>
</dbReference>
<dbReference type="STRING" id="1993.SAMN04489713_11367"/>
<dbReference type="NCBIfam" id="TIGR01733">
    <property type="entry name" value="AA-adenyl-dom"/>
    <property type="match status" value="2"/>
</dbReference>
<dbReference type="EMBL" id="FOVH01000013">
    <property type="protein sequence ID" value="SFP31186.1"/>
    <property type="molecule type" value="Genomic_DNA"/>
</dbReference>
<evidence type="ECO:0000256" key="8">
    <source>
        <dbReference type="ARBA" id="ARBA00033440"/>
    </source>
</evidence>
<dbReference type="Pfam" id="PF00501">
    <property type="entry name" value="AMP-binding"/>
    <property type="match status" value="2"/>
</dbReference>
<dbReference type="PROSITE" id="PS50075">
    <property type="entry name" value="CARRIER"/>
    <property type="match status" value="4"/>
</dbReference>
<dbReference type="GO" id="GO:0005737">
    <property type="term" value="C:cytoplasm"/>
    <property type="evidence" value="ECO:0007669"/>
    <property type="project" value="TreeGrafter"/>
</dbReference>
<organism evidence="11 12">
    <name type="scientific">Actinomadura madurae</name>
    <dbReference type="NCBI Taxonomy" id="1993"/>
    <lineage>
        <taxon>Bacteria</taxon>
        <taxon>Bacillati</taxon>
        <taxon>Actinomycetota</taxon>
        <taxon>Actinomycetes</taxon>
        <taxon>Streptosporangiales</taxon>
        <taxon>Thermomonosporaceae</taxon>
        <taxon>Actinomadura</taxon>
    </lineage>
</organism>
<dbReference type="SUPFAM" id="SSF47336">
    <property type="entry name" value="ACP-like"/>
    <property type="match status" value="4"/>
</dbReference>
<dbReference type="InterPro" id="IPR010071">
    <property type="entry name" value="AA_adenyl_dom"/>
</dbReference>
<dbReference type="RefSeq" id="WP_075023216.1">
    <property type="nucleotide sequence ID" value="NZ_FOVH01000013.1"/>
</dbReference>
<dbReference type="InterPro" id="IPR020806">
    <property type="entry name" value="PKS_PP-bd"/>
</dbReference>
<dbReference type="GO" id="GO:0031177">
    <property type="term" value="F:phosphopantetheine binding"/>
    <property type="evidence" value="ECO:0007669"/>
    <property type="project" value="InterPro"/>
</dbReference>
<keyword evidence="7" id="KW-0436">Ligase</keyword>
<evidence type="ECO:0000256" key="2">
    <source>
        <dbReference type="ARBA" id="ARBA00005102"/>
    </source>
</evidence>
<feature type="domain" description="Carrier" evidence="10">
    <location>
        <begin position="2715"/>
        <end position="2790"/>
    </location>
</feature>
<feature type="region of interest" description="Disordered" evidence="9">
    <location>
        <begin position="314"/>
        <end position="340"/>
    </location>
</feature>
<dbReference type="InterPro" id="IPR025110">
    <property type="entry name" value="AMP-bd_C"/>
</dbReference>
<dbReference type="Gene3D" id="3.30.559.10">
    <property type="entry name" value="Chloramphenicol acetyltransferase-like domain"/>
    <property type="match status" value="3"/>
</dbReference>
<dbReference type="InterPro" id="IPR001242">
    <property type="entry name" value="Condensation_dom"/>
</dbReference>
<dbReference type="FunFam" id="3.30.559.30:FF:000006">
    <property type="entry name" value="Yersiniabactin polyketide/non-ribosomal peptide synthetase"/>
    <property type="match status" value="3"/>
</dbReference>
<comment type="cofactor">
    <cofactor evidence="1">
        <name>pantetheine 4'-phosphate</name>
        <dbReference type="ChEBI" id="CHEBI:47942"/>
    </cofactor>
</comment>
<protein>
    <recommendedName>
        <fullName evidence="4">Phenyloxazoline synthase MbtB</fullName>
    </recommendedName>
    <alternativeName>
        <fullName evidence="8">Mycobactin synthetase protein B</fullName>
    </alternativeName>
</protein>
<feature type="domain" description="Carrier" evidence="10">
    <location>
        <begin position="2150"/>
        <end position="2224"/>
    </location>
</feature>
<gene>
    <name evidence="11" type="ORF">SAMN04489713_11367</name>
</gene>
<dbReference type="InterPro" id="IPR036736">
    <property type="entry name" value="ACP-like_sf"/>
</dbReference>
<dbReference type="InterPro" id="IPR006162">
    <property type="entry name" value="Ppantetheine_attach_site"/>
</dbReference>
<evidence type="ECO:0000256" key="3">
    <source>
        <dbReference type="ARBA" id="ARBA00007380"/>
    </source>
</evidence>
<dbReference type="Gene3D" id="3.30.559.30">
    <property type="entry name" value="Nonribosomal peptide synthetase, condensation domain"/>
    <property type="match status" value="3"/>
</dbReference>
<dbReference type="Gene3D" id="1.10.1200.10">
    <property type="entry name" value="ACP-like"/>
    <property type="match status" value="4"/>
</dbReference>
<feature type="domain" description="Carrier" evidence="10">
    <location>
        <begin position="17"/>
        <end position="93"/>
    </location>
</feature>
<evidence type="ECO:0000256" key="4">
    <source>
        <dbReference type="ARBA" id="ARBA00016743"/>
    </source>
</evidence>
<proteinExistence type="inferred from homology"/>
<dbReference type="CDD" id="cd12114">
    <property type="entry name" value="A_NRPS_TlmIV_like"/>
    <property type="match status" value="1"/>
</dbReference>
<name>A0A1I5PCJ9_9ACTN</name>
<evidence type="ECO:0000256" key="5">
    <source>
        <dbReference type="ARBA" id="ARBA00022450"/>
    </source>
</evidence>
<dbReference type="InterPro" id="IPR000873">
    <property type="entry name" value="AMP-dep_synth/lig_dom"/>
</dbReference>
<dbReference type="InterPro" id="IPR045851">
    <property type="entry name" value="AMP-bd_C_sf"/>
</dbReference>
<dbReference type="PROSITE" id="PS00455">
    <property type="entry name" value="AMP_BINDING"/>
    <property type="match status" value="2"/>
</dbReference>
<dbReference type="InterPro" id="IPR023213">
    <property type="entry name" value="CAT-like_dom_sf"/>
</dbReference>
<reference evidence="11 12" key="1">
    <citation type="submission" date="2016-10" db="EMBL/GenBank/DDBJ databases">
        <authorList>
            <person name="de Groot N.N."/>
        </authorList>
    </citation>
    <scope>NUCLEOTIDE SEQUENCE [LARGE SCALE GENOMIC DNA]</scope>
    <source>
        <strain evidence="11 12">DSM 43067</strain>
    </source>
</reference>
<evidence type="ECO:0000256" key="6">
    <source>
        <dbReference type="ARBA" id="ARBA00022553"/>
    </source>
</evidence>
<dbReference type="PANTHER" id="PTHR45527">
    <property type="entry name" value="NONRIBOSOMAL PEPTIDE SYNTHETASE"/>
    <property type="match status" value="1"/>
</dbReference>
<dbReference type="FunFam" id="3.30.559.10:FF:000023">
    <property type="entry name" value="Non-ribosomal peptide synthetase"/>
    <property type="match status" value="3"/>
</dbReference>
<dbReference type="SMART" id="SM00823">
    <property type="entry name" value="PKS_PP"/>
    <property type="match status" value="4"/>
</dbReference>
<dbReference type="Pfam" id="PF00550">
    <property type="entry name" value="PP-binding"/>
    <property type="match status" value="4"/>
</dbReference>
<dbReference type="Gene3D" id="3.40.50.12780">
    <property type="entry name" value="N-terminal domain of ligase-like"/>
    <property type="match status" value="2"/>
</dbReference>
<dbReference type="SUPFAM" id="SSF52777">
    <property type="entry name" value="CoA-dependent acyltransferases"/>
    <property type="match status" value="6"/>
</dbReference>
<evidence type="ECO:0000256" key="1">
    <source>
        <dbReference type="ARBA" id="ARBA00001957"/>
    </source>
</evidence>
<comment type="pathway">
    <text evidence="2">Siderophore biosynthesis; mycobactin biosynthesis.</text>
</comment>
<dbReference type="PANTHER" id="PTHR45527:SF10">
    <property type="entry name" value="PYOCHELIN SYNTHASE PCHF"/>
    <property type="match status" value="1"/>
</dbReference>
<evidence type="ECO:0000313" key="11">
    <source>
        <dbReference type="EMBL" id="SFP31186.1"/>
    </source>
</evidence>